<accession>A0ABX6VD08</accession>
<gene>
    <name evidence="2" type="ORF">FM038_021755</name>
</gene>
<dbReference type="EMBL" id="CP045503">
    <property type="protein sequence ID" value="QPG60591.2"/>
    <property type="molecule type" value="Genomic_DNA"/>
</dbReference>
<organism evidence="2 3">
    <name type="scientific">Shewanella eurypsychrophilus</name>
    <dbReference type="NCBI Taxonomy" id="2593656"/>
    <lineage>
        <taxon>Bacteria</taxon>
        <taxon>Pseudomonadati</taxon>
        <taxon>Pseudomonadota</taxon>
        <taxon>Gammaproteobacteria</taxon>
        <taxon>Alteromonadales</taxon>
        <taxon>Shewanellaceae</taxon>
        <taxon>Shewanella</taxon>
    </lineage>
</organism>
<evidence type="ECO:0000256" key="1">
    <source>
        <dbReference type="SAM" id="SignalP"/>
    </source>
</evidence>
<keyword evidence="3" id="KW-1185">Reference proteome</keyword>
<dbReference type="RefSeq" id="WP_199242710.1">
    <property type="nucleotide sequence ID" value="NZ_CP045503.2"/>
</dbReference>
<name>A0ABX6VD08_9GAMM</name>
<keyword evidence="1" id="KW-0732">Signal</keyword>
<sequence length="318" mass="34824">MKYPLMALASLCAFSTPSFSSESTEITKQAELNSSDIEREQPEHWSRLPFLGEKARELGYELPIPVGVGLYYNTQEVGYSAKDDFLLGLSGTGKFGWLDTNISIPSEDVVITGSDESLQLKIDAWVLPFLNIYGLVGHTKGQKNILADLSNAEGIPGGGIDIVLPIPLEYEAYNVGLGTVIAGQAEIIPGMHPFIFTGVAAFTNSWTTATDSKIQTYIGSVRVGQRHDVYGGKLAVMLGYNYQLINQKVTGSMTFDITSGARPSSVTVDYDVNLVSSQSHNMSVSMVYDFGPNNEWNIFAEYGFLNWDQLIVSIGRRF</sequence>
<reference evidence="2" key="1">
    <citation type="submission" date="2021-07" db="EMBL/GenBank/DDBJ databases">
        <title>Shewanella sp. YLB-07 whole genome sequence.</title>
        <authorList>
            <person name="Yu L."/>
        </authorList>
    </citation>
    <scope>NUCLEOTIDE SEQUENCE</scope>
    <source>
        <strain evidence="2">YLB-08</strain>
    </source>
</reference>
<evidence type="ECO:0000313" key="3">
    <source>
        <dbReference type="Proteomes" id="UP000316416"/>
    </source>
</evidence>
<proteinExistence type="predicted"/>
<protein>
    <submittedName>
        <fullName evidence="2">Uncharacterized protein</fullName>
    </submittedName>
</protein>
<feature type="chain" id="PRO_5045383637" evidence="1">
    <location>
        <begin position="21"/>
        <end position="318"/>
    </location>
</feature>
<evidence type="ECO:0000313" key="2">
    <source>
        <dbReference type="EMBL" id="QPG60591.2"/>
    </source>
</evidence>
<feature type="signal peptide" evidence="1">
    <location>
        <begin position="1"/>
        <end position="20"/>
    </location>
</feature>
<dbReference type="Proteomes" id="UP000316416">
    <property type="component" value="Chromosome"/>
</dbReference>